<gene>
    <name evidence="3" type="ORF">LshimejAT787_0803800</name>
</gene>
<dbReference type="PANTHER" id="PTHR11941">
    <property type="entry name" value="ENOYL-COA HYDRATASE-RELATED"/>
    <property type="match status" value="1"/>
</dbReference>
<dbReference type="InterPro" id="IPR018376">
    <property type="entry name" value="Enoyl-CoA_hyd/isom_CS"/>
</dbReference>
<dbReference type="GO" id="GO:0005777">
    <property type="term" value="C:peroxisome"/>
    <property type="evidence" value="ECO:0007669"/>
    <property type="project" value="TreeGrafter"/>
</dbReference>
<evidence type="ECO:0000313" key="4">
    <source>
        <dbReference type="Proteomes" id="UP001063166"/>
    </source>
</evidence>
<organism evidence="3 4">
    <name type="scientific">Lyophyllum shimeji</name>
    <name type="common">Hon-shimeji</name>
    <name type="synonym">Tricholoma shimeji</name>
    <dbReference type="NCBI Taxonomy" id="47721"/>
    <lineage>
        <taxon>Eukaryota</taxon>
        <taxon>Fungi</taxon>
        <taxon>Dikarya</taxon>
        <taxon>Basidiomycota</taxon>
        <taxon>Agaricomycotina</taxon>
        <taxon>Agaricomycetes</taxon>
        <taxon>Agaricomycetidae</taxon>
        <taxon>Agaricales</taxon>
        <taxon>Tricholomatineae</taxon>
        <taxon>Lyophyllaceae</taxon>
        <taxon>Lyophyllum</taxon>
    </lineage>
</organism>
<dbReference type="InterPro" id="IPR029045">
    <property type="entry name" value="ClpP/crotonase-like_dom_sf"/>
</dbReference>
<dbReference type="EMBL" id="BRPK01000008">
    <property type="protein sequence ID" value="GLB40509.1"/>
    <property type="molecule type" value="Genomic_DNA"/>
</dbReference>
<dbReference type="PANTHER" id="PTHR11941:SF75">
    <property type="entry name" value="ENOYL-COA HYDRATASE_ISOMERASE FAMILY PROTEIN"/>
    <property type="match status" value="1"/>
</dbReference>
<sequence length="272" mass="30187">MSYPLSLPVNAPLITVTHPKRSLWIIELHNGQDSRLTADLVDRGLKPALDAVERDWREQWRAALKAKDKNGGKGALIIVGRRDQDKFFSNGLDFANVVDDPNFFPNTFNPFLARLLAFPIPTIAAINGHCYAAGFMLSLACDYRVMTDGSKRNAWLCMNEVHFGAVWPLSFAAVLRAKVGDPRLQRTIALEGHRFSPKEAYERGLLDHLVNGNTTAVLVKAEEVADQFSANAQTGVWGLIKIDLYRDTLAAIRSDFRVINAAIDDAAARSRL</sequence>
<protein>
    <submittedName>
        <fullName evidence="3">Enoyl-CoA hydratase/isomerase</fullName>
    </submittedName>
</protein>
<comment type="caution">
    <text evidence="3">The sequence shown here is derived from an EMBL/GenBank/DDBJ whole genome shotgun (WGS) entry which is preliminary data.</text>
</comment>
<dbReference type="OrthoDB" id="1696280at2759"/>
<reference evidence="3" key="1">
    <citation type="submission" date="2022-07" db="EMBL/GenBank/DDBJ databases">
        <title>The genome of Lyophyllum shimeji provides insight into the initial evolution of ectomycorrhizal fungal genome.</title>
        <authorList>
            <person name="Kobayashi Y."/>
            <person name="Shibata T."/>
            <person name="Hirakawa H."/>
            <person name="Shigenobu S."/>
            <person name="Nishiyama T."/>
            <person name="Yamada A."/>
            <person name="Hasebe M."/>
            <person name="Kawaguchi M."/>
        </authorList>
    </citation>
    <scope>NUCLEOTIDE SEQUENCE</scope>
    <source>
        <strain evidence="3">AT787</strain>
    </source>
</reference>
<proteinExistence type="inferred from homology"/>
<dbReference type="Gene3D" id="3.90.226.10">
    <property type="entry name" value="2-enoyl-CoA Hydratase, Chain A, domain 1"/>
    <property type="match status" value="1"/>
</dbReference>
<comment type="similarity">
    <text evidence="1 2">Belongs to the enoyl-CoA hydratase/isomerase family.</text>
</comment>
<dbReference type="InterPro" id="IPR001753">
    <property type="entry name" value="Enoyl-CoA_hydra/iso"/>
</dbReference>
<dbReference type="GO" id="GO:0006635">
    <property type="term" value="P:fatty acid beta-oxidation"/>
    <property type="evidence" value="ECO:0007669"/>
    <property type="project" value="TreeGrafter"/>
</dbReference>
<dbReference type="AlphaFoldDB" id="A0A9P3UMK1"/>
<dbReference type="CDD" id="cd06558">
    <property type="entry name" value="crotonase-like"/>
    <property type="match status" value="1"/>
</dbReference>
<dbReference type="Proteomes" id="UP001063166">
    <property type="component" value="Unassembled WGS sequence"/>
</dbReference>
<evidence type="ECO:0000256" key="1">
    <source>
        <dbReference type="ARBA" id="ARBA00005254"/>
    </source>
</evidence>
<dbReference type="PROSITE" id="PS00166">
    <property type="entry name" value="ENOYL_COA_HYDRATASE"/>
    <property type="match status" value="1"/>
</dbReference>
<dbReference type="GO" id="GO:0004165">
    <property type="term" value="F:delta(3)-delta(2)-enoyl-CoA isomerase activity"/>
    <property type="evidence" value="ECO:0007669"/>
    <property type="project" value="TreeGrafter"/>
</dbReference>
<keyword evidence="4" id="KW-1185">Reference proteome</keyword>
<name>A0A9P3UMK1_LYOSH</name>
<dbReference type="Pfam" id="PF00378">
    <property type="entry name" value="ECH_1"/>
    <property type="match status" value="1"/>
</dbReference>
<dbReference type="SUPFAM" id="SSF52096">
    <property type="entry name" value="ClpP/crotonase"/>
    <property type="match status" value="1"/>
</dbReference>
<evidence type="ECO:0000256" key="2">
    <source>
        <dbReference type="RuleBase" id="RU003707"/>
    </source>
</evidence>
<evidence type="ECO:0000313" key="3">
    <source>
        <dbReference type="EMBL" id="GLB40509.1"/>
    </source>
</evidence>
<accession>A0A9P3UMK1</accession>